<keyword evidence="8" id="KW-1185">Reference proteome</keyword>
<organism evidence="7 8">
    <name type="scientific">Lymnaea stagnalis</name>
    <name type="common">Great pond snail</name>
    <name type="synonym">Helix stagnalis</name>
    <dbReference type="NCBI Taxonomy" id="6523"/>
    <lineage>
        <taxon>Eukaryota</taxon>
        <taxon>Metazoa</taxon>
        <taxon>Spiralia</taxon>
        <taxon>Lophotrochozoa</taxon>
        <taxon>Mollusca</taxon>
        <taxon>Gastropoda</taxon>
        <taxon>Heterobranchia</taxon>
        <taxon>Euthyneura</taxon>
        <taxon>Panpulmonata</taxon>
        <taxon>Hygrophila</taxon>
        <taxon>Lymnaeoidea</taxon>
        <taxon>Lymnaeidae</taxon>
        <taxon>Lymnaea</taxon>
    </lineage>
</organism>
<gene>
    <name evidence="7" type="ORF">GSLYS_00015955001</name>
</gene>
<sequence>QDKFWVAPERLRSGGKATQEGDVYSLAIIMAELLTREEPYRHDNDFLTVQEVLDKILLCQDPPFRPAVTAPPDLIPLETLMKQCWDENPQRRPSLNRISRVLHGLMIKINKSGSLLDNLLQRLEKYSSNLEKIVDEKVDELKQEKQKSEELLRQMLPM</sequence>
<evidence type="ECO:0000313" key="8">
    <source>
        <dbReference type="Proteomes" id="UP001497497"/>
    </source>
</evidence>
<dbReference type="GO" id="GO:0005886">
    <property type="term" value="C:plasma membrane"/>
    <property type="evidence" value="ECO:0007669"/>
    <property type="project" value="TreeGrafter"/>
</dbReference>
<evidence type="ECO:0000256" key="4">
    <source>
        <dbReference type="ARBA" id="ARBA00023293"/>
    </source>
</evidence>
<keyword evidence="2" id="KW-0547">Nucleotide-binding</keyword>
<feature type="domain" description="Protein kinase" evidence="6">
    <location>
        <begin position="1"/>
        <end position="106"/>
    </location>
</feature>
<dbReference type="Gene3D" id="1.10.510.10">
    <property type="entry name" value="Transferase(Phosphotransferase) domain 1"/>
    <property type="match status" value="1"/>
</dbReference>
<dbReference type="PROSITE" id="PS50011">
    <property type="entry name" value="PROTEIN_KINASE_DOM"/>
    <property type="match status" value="1"/>
</dbReference>
<feature type="non-terminal residue" evidence="7">
    <location>
        <position position="1"/>
    </location>
</feature>
<dbReference type="AlphaFoldDB" id="A0AAV2I6N8"/>
<dbReference type="SUPFAM" id="SSF56112">
    <property type="entry name" value="Protein kinase-like (PK-like)"/>
    <property type="match status" value="1"/>
</dbReference>
<dbReference type="GO" id="GO:0004672">
    <property type="term" value="F:protein kinase activity"/>
    <property type="evidence" value="ECO:0007669"/>
    <property type="project" value="InterPro"/>
</dbReference>
<evidence type="ECO:0000313" key="7">
    <source>
        <dbReference type="EMBL" id="CAL1542361.1"/>
    </source>
</evidence>
<dbReference type="GO" id="GO:0004383">
    <property type="term" value="F:guanylate cyclase activity"/>
    <property type="evidence" value="ECO:0007669"/>
    <property type="project" value="UniProtKB-EC"/>
</dbReference>
<dbReference type="EC" id="4.6.1.2" evidence="1"/>
<evidence type="ECO:0000256" key="1">
    <source>
        <dbReference type="ARBA" id="ARBA00012202"/>
    </source>
</evidence>
<feature type="coiled-coil region" evidence="5">
    <location>
        <begin position="116"/>
        <end position="154"/>
    </location>
</feature>
<dbReference type="InterPro" id="IPR011009">
    <property type="entry name" value="Kinase-like_dom_sf"/>
</dbReference>
<reference evidence="7 8" key="1">
    <citation type="submission" date="2024-04" db="EMBL/GenBank/DDBJ databases">
        <authorList>
            <consortium name="Genoscope - CEA"/>
            <person name="William W."/>
        </authorList>
    </citation>
    <scope>NUCLEOTIDE SEQUENCE [LARGE SCALE GENOMIC DNA]</scope>
</reference>
<evidence type="ECO:0000259" key="6">
    <source>
        <dbReference type="PROSITE" id="PS50011"/>
    </source>
</evidence>
<dbReference type="InterPro" id="IPR050401">
    <property type="entry name" value="Cyclic_nucleotide_synthase"/>
</dbReference>
<protein>
    <recommendedName>
        <fullName evidence="1">guanylate cyclase</fullName>
        <ecNumber evidence="1">4.6.1.2</ecNumber>
    </recommendedName>
</protein>
<dbReference type="Gene3D" id="6.10.250.780">
    <property type="match status" value="1"/>
</dbReference>
<evidence type="ECO:0000256" key="2">
    <source>
        <dbReference type="ARBA" id="ARBA00022741"/>
    </source>
</evidence>
<comment type="caution">
    <text evidence="7">The sequence shown here is derived from an EMBL/GenBank/DDBJ whole genome shotgun (WGS) entry which is preliminary data.</text>
</comment>
<keyword evidence="5" id="KW-0175">Coiled coil</keyword>
<dbReference type="Pfam" id="PF00069">
    <property type="entry name" value="Pkinase"/>
    <property type="match status" value="1"/>
</dbReference>
<dbReference type="PANTHER" id="PTHR11920">
    <property type="entry name" value="GUANYLYL CYCLASE"/>
    <property type="match status" value="1"/>
</dbReference>
<evidence type="ECO:0000256" key="5">
    <source>
        <dbReference type="SAM" id="Coils"/>
    </source>
</evidence>
<keyword evidence="3" id="KW-0456">Lyase</keyword>
<keyword evidence="4" id="KW-0141">cGMP biosynthesis</keyword>
<dbReference type="GO" id="GO:0007168">
    <property type="term" value="P:receptor guanylyl cyclase signaling pathway"/>
    <property type="evidence" value="ECO:0007669"/>
    <property type="project" value="TreeGrafter"/>
</dbReference>
<dbReference type="InterPro" id="IPR000719">
    <property type="entry name" value="Prot_kinase_dom"/>
</dbReference>
<evidence type="ECO:0000256" key="3">
    <source>
        <dbReference type="ARBA" id="ARBA00023239"/>
    </source>
</evidence>
<dbReference type="PANTHER" id="PTHR11920:SF501">
    <property type="entry name" value="GUANYLATE CYCLASE 32E"/>
    <property type="match status" value="1"/>
</dbReference>
<dbReference type="GO" id="GO:0001653">
    <property type="term" value="F:peptide receptor activity"/>
    <property type="evidence" value="ECO:0007669"/>
    <property type="project" value="TreeGrafter"/>
</dbReference>
<proteinExistence type="predicted"/>
<dbReference type="GO" id="GO:0005524">
    <property type="term" value="F:ATP binding"/>
    <property type="evidence" value="ECO:0007669"/>
    <property type="project" value="InterPro"/>
</dbReference>
<dbReference type="EMBL" id="CAXITT010000482">
    <property type="protein sequence ID" value="CAL1542361.1"/>
    <property type="molecule type" value="Genomic_DNA"/>
</dbReference>
<dbReference type="GO" id="GO:0004016">
    <property type="term" value="F:adenylate cyclase activity"/>
    <property type="evidence" value="ECO:0007669"/>
    <property type="project" value="TreeGrafter"/>
</dbReference>
<name>A0AAV2I6N8_LYMST</name>
<accession>A0AAV2I6N8</accession>
<dbReference type="Proteomes" id="UP001497497">
    <property type="component" value="Unassembled WGS sequence"/>
</dbReference>